<dbReference type="InterPro" id="IPR013525">
    <property type="entry name" value="ABC2_TM"/>
</dbReference>
<dbReference type="InterPro" id="IPR003439">
    <property type="entry name" value="ABC_transporter-like_ATP-bd"/>
</dbReference>
<dbReference type="Proteomes" id="UP001519460">
    <property type="component" value="Unassembled WGS sequence"/>
</dbReference>
<evidence type="ECO:0000256" key="2">
    <source>
        <dbReference type="ARBA" id="ARBA00008869"/>
    </source>
</evidence>
<feature type="compositionally biased region" description="Low complexity" evidence="9">
    <location>
        <begin position="4829"/>
        <end position="4845"/>
    </location>
</feature>
<sequence>SQDSLVGLDANGELKQMLDTLMSKGPNVTLAVLNAFTQPDTLAVLLTEEPVFSQLCSDIIAAIASDIGQTTAADLNATLCYASMTAFNSVFDDLGISGVSEAVSLALAVTVAYDVQPMCERRSRSVNQTIWTIMGLVTGAPYYNPANFTALAVEVEHLIVNFERMMNATGTTLAELLSLQDMLTDLMEKHEYDWEPVLDMLNENYLGAGALGFMRAMEEMMNNTQIHEMLGPGVHVTSVIVRSLYDEMSMMGELFSKDSPLLQLVSYSTTYAPELVKAVMDMGNNGKIDMVYELASSRDPLRTLCDGHMIQNMGLPAYVPVVDLENSICETNWTRVVMGLGGMSTMVEVMIQEMLTVMDDLQYPNVTYSFETDWRELVDYTNRIAVMMTSESDIGTMLMWSGPWSIVNYANFTQLGAAVDVAMKSLEGMSEDSLHNFAGVVVRMMENIDEQMKENIPVFGEGSVDGWRMFKHYVKLIDDYTTLQSTYGSSSFQSTVPLTFFSFCKIQQDMIKFKEFISVLLLNEMLDMYPPEIRNMVGLAAGAYLEFIDVLKRIILNPDQAPSCGGTTLTSYLDLAPDSSFGQLEETVCTTNWTALAMEMGNMQPEVQRISENIAVLMADLSENKIDPEVNWTQVVDNMFFSYDKLSHQLANMTWPSNFDLSPFNMSAIDMKWKEFVEDMDQLQQLDTDSLMKVLSDLQNIIFSNTTGMLGMAEDGNTFLSLLQAESYMSYHFLDFSRIITEPDQFMSLCSNLTLFSWVVAADDSVIDTALLQQTVCNLNLNLTALMEELRQNWFSKVMEPGASLTVDFTELTKTAQEYSALLESVITHPPTFTLFPNGEHWMNATLYETEWKRFGESMENIFSQYQNPTEVMTYTALFLHNLGVLRDVTPEVRQILDAFSTIHWPEIVKLVSSLSGNTNSIMDYTVIVRSLVSGLSGISEVRQAMYVMDASLDLLQQLLEEMEDGPKSFEGFPNLQTMYSLLEQFPELFEMLAYTSTNQPQQVEAWGSAMASWDTFCSTNPMTLMTAPPGSSLDVVDVFARLCSINITDLMTELNSYRGFQRLQTVIEGGNITEPFDLAAFEGRLTTFIGHVENLTSSSPDMDLNLRILNASVWEGVFERLGSSLNNTAQAYMTPFALLEMLTNLTAMFPELKGLEGTMRQTLAVTDVILDQVLRSLQGGTLEELFETYPTMQSLLKLTDSLPEIVETLAYTGLYSPEKIADSIQMFSTFESFCGADLSQAFTVPAGVDFDMVAWQTKLCAVNLTQLMEELAEYQGTKEIEAIFQPNATYSVNVTAISQKVEEVIQKLTNYGVDQTDMTFGARFLNVSAWEGVAAHLESWVQNASSMWSTVNQYQFLLSTGVLSSLESIPELNTALQYTSAILDMIAVQFENSLKSLPEAFEDYPNLKTILSLLEDVPEIFEIFGYTTLQHQEQLARWTGAMASWDTFCSADPTTLMTAPPGSPLDVNDVFSRLCSINITELMIELNSYQGQDRLNALMSGANVTEPVNITALVVEVSALVGSIETLVSSPMDTAYNLRLLNATVWEGVLERLGSQLNETQQKIMSPEYLVGFYEQLFAGSSEMEAAKVEMDRIIAIVDVVVEQMLRSLQGGSVKDLFDNYPTAQKAFGLLDSLPEIYEMAVYTALFGADKVSANTDAFTSLESFCTTDMSTIFTVPEGVDFNLTVWQMGFCTLNLTVLMDELAEYAGVQEVANMFAPNTTAEVNLTSVIVKIESLVSEVSKLASGETPLFNWSDRFLNVSLWENAMANLEKWSMNASQYWMSPERYMMFLDNPELMNQMGVMNSWAAVSMVVMDKMLQYENVTNFSLDKLFVGAPELQRLIQLMEEPGILEVFFESANSPQFEPVWVTNNVTVSFAMLCDPSTTLSKYLTVPDGVSVDLVGLKSQLCALSPQLIEQEFMDFLDIDRFEAAMNGSIPVDWAEYMRQQERVSAMITRWTESPPTFTLPADWQNETYWLGILERYAMQRQDPANIFTELQSFLEKMSAVPGDPFHQMGLVMETVLRLINENVVALQNQNLTLDNMFERVPVLQQVMNALGVEGELLDTLREAPVKSMELLIEAMLSDGSSAYRAICETGQIQDMLELPPTFNTTALYGTVCLKNTTTVVENLVSNLDIQGLIDGLESMSAVANWSAVFKESEELQRNIENLIQNPPPLAAGRWAFPCPDALKQVPGFEAANSILKSAAVVTEFLDDLVNRLTVDGMTLDLASLFSESPSFVRLVDALLHTQPDLLTALSAIQLNPAKISEFAVRATQPDFLETLFCSESVFQSYFMVPDMVNIADVSNVLCSLNFTQLTEELSDNFMVDSLTRKFAMAMNESVPFNMQAYVATYLNFVEHINTLMGVKNVTFNGNNLEQAFTINGTLLLEALASVALWTLLPLSLGNSTDGQTVVLVLKILETYLHSLNQELGVLMEGPITLAAIVNNTEAGKIVMPFLTDPNMFEELLNLQLLPEKLSGLLMEPDAMGALCGPQLFSAFAYPSNESVALRQLQTSVCNTNMTVMMWQAIMGQANGYQLYLQFGRLSEEIAAGKVTVNASAISGEVEKLINMVMQLVSDYENGTRSAQDLLDWRAFSDIFDRFSASVNQRLMNITQWSGDMLSMLPDFEGKDFMVRTINTANIFMEIINDRLRDVIDNNVSMSTLLGHSQTLVDLMDAYLDVTQLSAQAWIDDQFSMERVLEMFVNTTMMDEMCKSNTLAAYLADSQTVPEIATTMATVMCSVTTTLPEAFRGFIDYTAIQEQLEMIWNMSLPVQPQFQRYQDNVETFAALVQQMIDHPEKLTVDPNLPGRFSYDSMLDTLMNITQHPEMIFRLLKTFGILVDGPLSSNDLENMLYGINAYIAQPLLMVTERLNHAGLTMSAVMNDPSKLLLALPVFTDYSTQFEVLASVYLQPTINIIWNNEEFRDNHFCSGDLPADVFVAAGLEPSIVDTLCQLPTTQWIEELQKHSASAMQIYTFVAKVQEAYNEVPRCHTHCNVNTTECNSVCSSKNADLMEDGSMNWMRLMTSLESLAKYMTPTDDQGNVHNMTDPMLRLWSVMQDAFLDKALHGAMNYLEMQDRMMYGEAGQEWLAFKQFLRFLNSAGQFMNTYLHGMTGQPGMVSLQSVLPDSERVAALIEDVFGQSSASEVLAASVNPQLFFELAYTDRLEEVACNPAKFNTMFMFEQGSNIAAIQQSLCAAATNRSTSLQELIDLFHAGDMLKQLDAFMSGNYSQMMSDFSLWSELFNTVRALITDLEKVQQGQFNATISMSWFSPILNTLMTLNQASEGSYEGLCENYVSFMGGTAWFQDNMGLMVLVTHVLEVSSSAAPFLPVLDDVACATVTNEGLDLAAGIEILKQHGLHNFFNQLSQLLTNGTEGTFRCHDLVHSGAQMFEVLNTTLMSGDLDFEQLGQCMQRGSSLFADVLGGINQIYGVLEDMLRLMDEDDFLILMSNSGELGDVLEFIMSILTQQKPVALKFEDLLANSTTVEDYLEGILKITPEAVAALLESSIQFNASMFLNDTVGEIAAVLCDPAALGEVMVLPSFSPVTISQLSNYLCSGDVNVTAAIFKDARQSFEYVGRLVSMITTDSTATFMASFTTNLVNLFENLQGMTALVDLVTGGFDYDTLRQNAEAIDRTLNSGSVQSIVDSLVAIVGDLQFLVPEEDKYIITDIQTLIRGLVGLDSLQSLILKSLQVSDLLKDVRGMRDYMINELDFSPEVADALLNSVYSIRVFLNASEIILSDDSCADKLHQFLILNGTKAVNTDITSAFCSLNTTQVTDLLEALMPELDVGDLVEKYVTMSGDQFLQSINMTETRVKDIVDKLDRGGEVLGKAAAVLQGQNGTRDPVLDDIFGITGEFDAVVSLEPVLCGRTSTVDDEFNLNSKFDDSGRVEFNDEDDSVASSGTTGSSSSSGGAEGSGGMGSQGGSTTARPQYMGNTVYARPDDFCREMYWKIRKSNMGAVVMAYLKPIMSGKILYTPDTPTTRAILREANWTFDTLSEVRRVAKIWSEKAPSLAALTDQASEMDRLRDVLSNRFVQSVLQSSTGVSTQSLMDGLDALNNNKINATEITAVQKVAELVYNYSYCLELNRFYPVVSEAEMEEKARSFFQINRFLGGIVFLDMPDDPSRQKRQADPQPNMPSHIKYKIRMDMDNVPSTHRLKDRLWMPDPEDGFAQDMRYMRGFLQLQDMIESAIVRLQAKDASFNATAISLQQMPFPCHLEDDYLHYLGSYLLPVVMTFAWLATLGIATHNLVYDRQNGQEESLRVMGMTSGLNFLAWILFTLVLMAVVSFVITIIFKYGGVFLHSNAVIVFLYLLAFCFSTTMIYFISAFFTRVTLAILSVLIIYFISFLPYVILLSAEVGMTFWQKTLACLSSTTAFSFGAVFITRLEEETTGLQWSNVNMKLSDSVSFSWMVYMMLIDSAIYLVLGWYIRNIKPGKYGKAQPWYFPVSQNYWCGGFGSSTHTLPPPGRSQNQDLYEPAPEGLDIGISVRGLRKTYSGQEEVVHSLDADIYHDQVTTLLGHNGAAKTTTMNMLVGVLGPSGGVVLVEGKKATGKTGLLGICPQHNTLYEYMTVQEHMEFYGGMKGTMSSVEQKREIRKLLHDVDLYHVKDVPALELSGGMQRRLCVALAFVGGSRTIVLDEPTSGVDPHARKNIWNLIIKNRPGRTILMSTHHLDEADMLSDRILVMHKGRLLCVGSPAFLKNQLGGGFKLTVNTFPTQEEQNEMEEANTKAIEASSQGNSHHSKVVSFIKDCIPGAAFIESVGTDLTVSLPQDGSDSSVLSHFFRQLDAKADELGVLGYGVSNTTLEEVFLRVTMEADNEVDTRSTVTSTDTESTSTDSENTILGSPHRRPQRTVRGASLKAQQLGALLLKRVHHYRRNWRMMFSTIVLPLIAFLCAMGFATLRPTTEDMPSLLMTPFPKDNSNTVLGRNFTATLTSPDPGVGTTCMNGSDAGFKCVDPSSWFMSETKEQICKCHDYSYECEDSTSDEDVQNMFSRPQVTLQNLADKNLDEYLVSSYSQYIDKRFGGWSVEPPSQEGNETTSVVKIWFNNKGHHAMASFFNAFSNNLLRTAVDPVRSSDYGITLYNHPLMLNEEQLEAAATDVGIAMVILLALSFIPSAFMVYLVNERLSYERQTQAISGVGTVLYWTASFLWDLFVYSVMLGLMVVIVVIFKTEGFYARENLGAFALLIFLYGWAVIPAMYCTLRLFSSGSSAYIVLFCTSMFLGLITSITLLVFDMLSTLDGAFEVCQYVFLIFPQFSLGMGLVSLVTNQVEYELLARFGEDTYVSPFSFDMLGWKFVALGIEGLVFFIAALLIHSRKARAQSMSRSMNYTGKDDEDVYNEHERVRASGSGDALVVRDLSKVYLRGMKKFCAVNRISFGVSKGECFGLLGVNGAGKTTTFKMLTGGTTPSLGQAILHGKKLDSLSLREEVGYCPQEDALDMFLSGRETLHFHARLRGFDSEQAKQVVAEQLKRLHLESYADNAVHTYSGGTKRKLNLAIAMLGDPPVLLL</sequence>
<comment type="similarity">
    <text evidence="2">Belongs to the ABC transporter superfamily. ABCA family.</text>
</comment>
<feature type="transmembrane region" description="Helical" evidence="10">
    <location>
        <begin position="4277"/>
        <end position="4299"/>
    </location>
</feature>
<dbReference type="SMART" id="SM00382">
    <property type="entry name" value="AAA"/>
    <property type="match status" value="1"/>
</dbReference>
<evidence type="ECO:0000256" key="1">
    <source>
        <dbReference type="ARBA" id="ARBA00004141"/>
    </source>
</evidence>
<dbReference type="FunFam" id="3.40.50.300:FF:000335">
    <property type="entry name" value="ATP binding cassette subfamily A member 5"/>
    <property type="match status" value="1"/>
</dbReference>
<comment type="caution">
    <text evidence="12">The sequence shown here is derived from an EMBL/GenBank/DDBJ whole genome shotgun (WGS) entry which is preliminary data.</text>
</comment>
<feature type="transmembrane region" description="Helical" evidence="10">
    <location>
        <begin position="5300"/>
        <end position="5321"/>
    </location>
</feature>
<feature type="transmembrane region" description="Helical" evidence="10">
    <location>
        <begin position="5150"/>
        <end position="5176"/>
    </location>
</feature>
<dbReference type="InterPro" id="IPR003593">
    <property type="entry name" value="AAA+_ATPase"/>
</dbReference>
<comment type="subcellular location">
    <subcellularLocation>
        <location evidence="1">Membrane</location>
        <topology evidence="1">Multi-pass membrane protein</topology>
    </subcellularLocation>
</comment>
<evidence type="ECO:0000256" key="5">
    <source>
        <dbReference type="ARBA" id="ARBA00022741"/>
    </source>
</evidence>
<dbReference type="Gene3D" id="3.40.50.300">
    <property type="entry name" value="P-loop containing nucleotide triphosphate hydrolases"/>
    <property type="match status" value="2"/>
</dbReference>
<evidence type="ECO:0000256" key="7">
    <source>
        <dbReference type="ARBA" id="ARBA00022989"/>
    </source>
</evidence>
<feature type="transmembrane region" description="Helical" evidence="10">
    <location>
        <begin position="5188"/>
        <end position="5207"/>
    </location>
</feature>
<dbReference type="Pfam" id="PF00005">
    <property type="entry name" value="ABC_tran"/>
    <property type="match status" value="2"/>
</dbReference>
<dbReference type="InterPro" id="IPR027417">
    <property type="entry name" value="P-loop_NTPase"/>
</dbReference>
<evidence type="ECO:0000313" key="13">
    <source>
        <dbReference type="Proteomes" id="UP001519460"/>
    </source>
</evidence>
<proteinExistence type="inferred from homology"/>
<feature type="compositionally biased region" description="Gly residues" evidence="9">
    <location>
        <begin position="3916"/>
        <end position="3927"/>
    </location>
</feature>
<reference evidence="12 13" key="1">
    <citation type="journal article" date="2023" name="Sci. Data">
        <title>Genome assembly of the Korean intertidal mud-creeper Batillaria attramentaria.</title>
        <authorList>
            <person name="Patra A.K."/>
            <person name="Ho P.T."/>
            <person name="Jun S."/>
            <person name="Lee S.J."/>
            <person name="Kim Y."/>
            <person name="Won Y.J."/>
        </authorList>
    </citation>
    <scope>NUCLEOTIDE SEQUENCE [LARGE SCALE GENOMIC DNA]</scope>
    <source>
        <strain evidence="12">Wonlab-2016</strain>
    </source>
</reference>
<keyword evidence="13" id="KW-1185">Reference proteome</keyword>
<dbReference type="CDD" id="cd03263">
    <property type="entry name" value="ABC_subfamily_A"/>
    <property type="match status" value="1"/>
</dbReference>
<keyword evidence="8 10" id="KW-0472">Membrane</keyword>
<evidence type="ECO:0000256" key="10">
    <source>
        <dbReference type="SAM" id="Phobius"/>
    </source>
</evidence>
<dbReference type="SUPFAM" id="SSF52540">
    <property type="entry name" value="P-loop containing nucleoside triphosphate hydrolases"/>
    <property type="match status" value="2"/>
</dbReference>
<feature type="transmembrane region" description="Helical" evidence="10">
    <location>
        <begin position="4412"/>
        <end position="4434"/>
    </location>
</feature>
<keyword evidence="7 10" id="KW-1133">Transmembrane helix</keyword>
<feature type="transmembrane region" description="Helical" evidence="10">
    <location>
        <begin position="4885"/>
        <end position="4908"/>
    </location>
</feature>
<evidence type="ECO:0000256" key="8">
    <source>
        <dbReference type="ARBA" id="ARBA00023136"/>
    </source>
</evidence>
<feature type="transmembrane region" description="Helical" evidence="10">
    <location>
        <begin position="5253"/>
        <end position="5274"/>
    </location>
</feature>
<accession>A0ABD0LNU3</accession>
<dbReference type="GO" id="GO:0005524">
    <property type="term" value="F:ATP binding"/>
    <property type="evidence" value="ECO:0007669"/>
    <property type="project" value="UniProtKB-KW"/>
</dbReference>
<evidence type="ECO:0000256" key="6">
    <source>
        <dbReference type="ARBA" id="ARBA00022840"/>
    </source>
</evidence>
<dbReference type="PANTHER" id="PTHR19229">
    <property type="entry name" value="ATP-BINDING CASSETTE TRANSPORTER SUBFAMILY A ABCA"/>
    <property type="match status" value="1"/>
</dbReference>
<feature type="transmembrane region" description="Helical" evidence="10">
    <location>
        <begin position="4233"/>
        <end position="4256"/>
    </location>
</feature>
<feature type="transmembrane region" description="Helical" evidence="10">
    <location>
        <begin position="4311"/>
        <end position="4330"/>
    </location>
</feature>
<feature type="compositionally biased region" description="Low complexity" evidence="9">
    <location>
        <begin position="3904"/>
        <end position="3915"/>
    </location>
</feature>
<keyword evidence="4 10" id="KW-0812">Transmembrane</keyword>
<evidence type="ECO:0000256" key="3">
    <source>
        <dbReference type="ARBA" id="ARBA00022448"/>
    </source>
</evidence>
<gene>
    <name evidence="12" type="ORF">BaRGS_00007836</name>
</gene>
<feature type="region of interest" description="Disordered" evidence="9">
    <location>
        <begin position="4826"/>
        <end position="4855"/>
    </location>
</feature>
<feature type="transmembrane region" description="Helical" evidence="10">
    <location>
        <begin position="5219"/>
        <end position="5241"/>
    </location>
</feature>
<keyword evidence="6" id="KW-0067">ATP-binding</keyword>
<dbReference type="GO" id="GO:0016020">
    <property type="term" value="C:membrane"/>
    <property type="evidence" value="ECO:0007669"/>
    <property type="project" value="UniProtKB-SubCell"/>
</dbReference>
<dbReference type="PROSITE" id="PS50893">
    <property type="entry name" value="ABC_TRANSPORTER_2"/>
    <property type="match status" value="1"/>
</dbReference>
<feature type="non-terminal residue" evidence="12">
    <location>
        <position position="5517"/>
    </location>
</feature>
<feature type="domain" description="ABC transporter" evidence="11">
    <location>
        <begin position="4491"/>
        <end position="4718"/>
    </location>
</feature>
<dbReference type="InterPro" id="IPR017871">
    <property type="entry name" value="ABC_transporter-like_CS"/>
</dbReference>
<feature type="region of interest" description="Disordered" evidence="9">
    <location>
        <begin position="3888"/>
        <end position="3936"/>
    </location>
</feature>
<dbReference type="EMBL" id="JACVVK020000034">
    <property type="protein sequence ID" value="KAK7500956.1"/>
    <property type="molecule type" value="Genomic_DNA"/>
</dbReference>
<evidence type="ECO:0000256" key="4">
    <source>
        <dbReference type="ARBA" id="ARBA00022692"/>
    </source>
</evidence>
<keyword evidence="5" id="KW-0547">Nucleotide-binding</keyword>
<keyword evidence="3" id="KW-0813">Transport</keyword>
<dbReference type="InterPro" id="IPR026082">
    <property type="entry name" value="ABCA"/>
</dbReference>
<feature type="transmembrane region" description="Helical" evidence="10">
    <location>
        <begin position="5108"/>
        <end position="5130"/>
    </location>
</feature>
<feature type="non-terminal residue" evidence="12">
    <location>
        <position position="1"/>
    </location>
</feature>
<evidence type="ECO:0000313" key="12">
    <source>
        <dbReference type="EMBL" id="KAK7500956.1"/>
    </source>
</evidence>
<dbReference type="PROSITE" id="PS00211">
    <property type="entry name" value="ABC_TRANSPORTER_1"/>
    <property type="match status" value="1"/>
</dbReference>
<dbReference type="Pfam" id="PF12698">
    <property type="entry name" value="ABC2_membrane_3"/>
    <property type="match status" value="2"/>
</dbReference>
<name>A0ABD0LNU3_9CAEN</name>
<evidence type="ECO:0000256" key="9">
    <source>
        <dbReference type="SAM" id="MobiDB-lite"/>
    </source>
</evidence>
<evidence type="ECO:0000259" key="11">
    <source>
        <dbReference type="PROSITE" id="PS50893"/>
    </source>
</evidence>
<feature type="transmembrane region" description="Helical" evidence="10">
    <location>
        <begin position="4337"/>
        <end position="4361"/>
    </location>
</feature>
<organism evidence="12 13">
    <name type="scientific">Batillaria attramentaria</name>
    <dbReference type="NCBI Taxonomy" id="370345"/>
    <lineage>
        <taxon>Eukaryota</taxon>
        <taxon>Metazoa</taxon>
        <taxon>Spiralia</taxon>
        <taxon>Lophotrochozoa</taxon>
        <taxon>Mollusca</taxon>
        <taxon>Gastropoda</taxon>
        <taxon>Caenogastropoda</taxon>
        <taxon>Sorbeoconcha</taxon>
        <taxon>Cerithioidea</taxon>
        <taxon>Batillariidae</taxon>
        <taxon>Batillaria</taxon>
    </lineage>
</organism>
<protein>
    <recommendedName>
        <fullName evidence="11">ABC transporter domain-containing protein</fullName>
    </recommendedName>
</protein>